<feature type="chain" id="PRO_5001976486" description="Copper-binding protein" evidence="1">
    <location>
        <begin position="27"/>
        <end position="192"/>
    </location>
</feature>
<evidence type="ECO:0008006" key="3">
    <source>
        <dbReference type="Google" id="ProtNLM"/>
    </source>
</evidence>
<gene>
    <name evidence="2" type="ORF">WBC3-000016</name>
</gene>
<reference evidence="2" key="1">
    <citation type="journal article" date="2015" name="Appl. Environ. Microbiol.">
        <title>Transcriptional activation of multiple operons involved in para-nitrophenol degradation by Pseudomonas sp. Strain WBC-3.</title>
        <authorList>
            <person name="Zhang W.M."/>
            <person name="Zhang J.J."/>
            <person name="Jiang X."/>
            <person name="Chao H."/>
            <person name="Zhou N.Y."/>
        </authorList>
    </citation>
    <scope>NUCLEOTIDE SEQUENCE</scope>
    <source>
        <strain evidence="2">WBC-3</strain>
    </source>
</reference>
<sequence length="192" mass="20640">MKPIRALACVAALASTLATPGFTARAAEVPLGSQAMEGHLVTKVLAVDPANYQVTIEGADKNPVPIQFTDKAKTLHNLKVGDTVDLHVVRSVAYVLDTNLDTAPGISNESITSRATQDNPNPGGQAIRQVKVTSKITHIDMKKHEVTLLAPEGKVTVLKVQDPKLQARMKKLQVGQTINAIYTEVMNIKTSR</sequence>
<dbReference type="EMBL" id="KM019215">
    <property type="protein sequence ID" value="AIV98016.1"/>
    <property type="molecule type" value="Genomic_DNA"/>
</dbReference>
<dbReference type="AlphaFoldDB" id="A0A0A0REQ2"/>
<protein>
    <recommendedName>
        <fullName evidence="3">Copper-binding protein</fullName>
    </recommendedName>
</protein>
<accession>A0A0A0REQ2</accession>
<evidence type="ECO:0000313" key="2">
    <source>
        <dbReference type="EMBL" id="AIV98016.1"/>
    </source>
</evidence>
<name>A0A0A0REQ2_PSEWB</name>
<feature type="signal peptide" evidence="1">
    <location>
        <begin position="1"/>
        <end position="26"/>
    </location>
</feature>
<organism evidence="2">
    <name type="scientific">Pseudomonas sp. (strain WBC-3)</name>
    <dbReference type="NCBI Taxonomy" id="165468"/>
    <lineage>
        <taxon>Bacteria</taxon>
        <taxon>Pseudomonadati</taxon>
        <taxon>Pseudomonadota</taxon>
        <taxon>Gammaproteobacteria</taxon>
        <taxon>Pseudomonadales</taxon>
        <taxon>Pseudomonadaceae</taxon>
        <taxon>Pseudomonas</taxon>
    </lineage>
</organism>
<proteinExistence type="predicted"/>
<keyword evidence="1" id="KW-0732">Signal</keyword>
<evidence type="ECO:0000256" key="1">
    <source>
        <dbReference type="SAM" id="SignalP"/>
    </source>
</evidence>